<evidence type="ECO:0000259" key="1">
    <source>
        <dbReference type="PROSITE" id="PS51186"/>
    </source>
</evidence>
<reference evidence="3" key="1">
    <citation type="submission" date="2016-10" db="EMBL/GenBank/DDBJ databases">
        <authorList>
            <person name="Varghese N."/>
            <person name="Submissions S."/>
        </authorList>
    </citation>
    <scope>NUCLEOTIDE SEQUENCE [LARGE SCALE GENOMIC DNA]</scope>
    <source>
        <strain evidence="3">DSM 17933</strain>
    </source>
</reference>
<feature type="domain" description="N-acetyltransferase" evidence="1">
    <location>
        <begin position="5"/>
        <end position="159"/>
    </location>
</feature>
<proteinExistence type="predicted"/>
<gene>
    <name evidence="2" type="ORF">SAMN05421827_102239</name>
</gene>
<protein>
    <submittedName>
        <fullName evidence="2">Acetyltransferase (GNAT) domain-containing protein</fullName>
    </submittedName>
</protein>
<sequence length="161" mass="19117">MTDNFEITRATELDDYTKKQVFDLWNSEYPEKLAYNELAEFDDYLENLTNLNHFLLESNEDLVLGWALTFRRDNEAWFAIILSEKIKGKGLGRKMLNEIKRNEKVLNGWVIDHHNDLKKNGTVYYSPLKFYEKCGFEILSEIRLELDKISAVKIKWTDNKQ</sequence>
<dbReference type="InterPro" id="IPR016181">
    <property type="entry name" value="Acyl_CoA_acyltransferase"/>
</dbReference>
<evidence type="ECO:0000313" key="2">
    <source>
        <dbReference type="EMBL" id="SDF95518.1"/>
    </source>
</evidence>
<dbReference type="Gene3D" id="3.40.630.30">
    <property type="match status" value="1"/>
</dbReference>
<organism evidence="2 3">
    <name type="scientific">Pedobacter terrae</name>
    <dbReference type="NCBI Taxonomy" id="405671"/>
    <lineage>
        <taxon>Bacteria</taxon>
        <taxon>Pseudomonadati</taxon>
        <taxon>Bacteroidota</taxon>
        <taxon>Sphingobacteriia</taxon>
        <taxon>Sphingobacteriales</taxon>
        <taxon>Sphingobacteriaceae</taxon>
        <taxon>Pedobacter</taxon>
    </lineage>
</organism>
<dbReference type="EMBL" id="FNCH01000002">
    <property type="protein sequence ID" value="SDF95518.1"/>
    <property type="molecule type" value="Genomic_DNA"/>
</dbReference>
<dbReference type="PROSITE" id="PS51186">
    <property type="entry name" value="GNAT"/>
    <property type="match status" value="1"/>
</dbReference>
<dbReference type="STRING" id="405671.SAMN05421827_102239"/>
<dbReference type="Pfam" id="PF13508">
    <property type="entry name" value="Acetyltransf_7"/>
    <property type="match status" value="1"/>
</dbReference>
<keyword evidence="3" id="KW-1185">Reference proteome</keyword>
<name>A0A1G7QAM8_9SPHI</name>
<dbReference type="SUPFAM" id="SSF55729">
    <property type="entry name" value="Acyl-CoA N-acyltransferases (Nat)"/>
    <property type="match status" value="1"/>
</dbReference>
<dbReference type="InterPro" id="IPR000182">
    <property type="entry name" value="GNAT_dom"/>
</dbReference>
<dbReference type="Proteomes" id="UP000199643">
    <property type="component" value="Unassembled WGS sequence"/>
</dbReference>
<keyword evidence="2" id="KW-0808">Transferase</keyword>
<accession>A0A1G7QAM8</accession>
<dbReference type="RefSeq" id="WP_090497167.1">
    <property type="nucleotide sequence ID" value="NZ_FNCH01000002.1"/>
</dbReference>
<dbReference type="GO" id="GO:0016747">
    <property type="term" value="F:acyltransferase activity, transferring groups other than amino-acyl groups"/>
    <property type="evidence" value="ECO:0007669"/>
    <property type="project" value="InterPro"/>
</dbReference>
<evidence type="ECO:0000313" key="3">
    <source>
        <dbReference type="Proteomes" id="UP000199643"/>
    </source>
</evidence>
<dbReference type="OrthoDB" id="1073140at2"/>
<dbReference type="AlphaFoldDB" id="A0A1G7QAM8"/>